<dbReference type="PANTHER" id="PTHR33116:SF85">
    <property type="entry name" value="REVERSE TRANSCRIPTASE ZINC-BINDING DOMAIN-CONTAINING PROTEIN"/>
    <property type="match status" value="1"/>
</dbReference>
<reference evidence="2" key="1">
    <citation type="submission" date="2023-08" db="EMBL/GenBank/DDBJ databases">
        <title>A de novo genome assembly of Solanum verrucosum Schlechtendal, a Mexican diploid species geographically isolated from the other diploid A-genome species in potato relatives.</title>
        <authorList>
            <person name="Hosaka K."/>
        </authorList>
    </citation>
    <scope>NUCLEOTIDE SEQUENCE</scope>
    <source>
        <tissue evidence="2">Young leaves</tissue>
    </source>
</reference>
<sequence length="587" mass="67677">MCQAKFLKPPAVPTLFQSGNKVKCITMSSSFHFYDRMRTTPTPLYFGKFDRHARLLELSLFFFINKYNYEGYEDSRTAYALMSRPYRPAKQVTLRFDLRCKEKQFEEDEVLETLKLCSSDKAPGPDGFPMSFYQSFWEMLKEDILSTLRQFHDHQVFEKSLNATYVALIPKKVEAVELRDFRPISLIGGIYKIIAKILAERLKKVISKLVNKHQMAFIKGRQIIDAALIASECVDTRVKGDDPGIMCKLDIEKAYDHVNWGFLIMILKQMGFGDKWLKWIDYCIKTVRFSILVNGEPVGFFPSERGLRQGDPLSPFLFILAMEGYNSMMRVAIQNNWLKGFKVRNSLGREMQICHLLYADDTIIFCEAKAEQVAFIRMTLAVFEAVSGLSVNWRKNSIFPIKEVPQLQSLARILGCKVEHLPTTYLGMPLGHNHKELEIWDGIIEKTEKKLANWKAQYISLGGRVTLINSVLDSLPTYVMSLFPMPAKVEERLDKLRRDFLWKGNKEGKGLHLVKWQTAQLHKQSGGLGIRNLGLQNRCLFSKWLWRFNTEEEALWREVIVNNYGLNGNWVSNSVNSTYGGCQLGEQ</sequence>
<feature type="domain" description="Reverse transcriptase" evidence="1">
    <location>
        <begin position="150"/>
        <end position="430"/>
    </location>
</feature>
<dbReference type="AlphaFoldDB" id="A0AAF0TXN7"/>
<protein>
    <recommendedName>
        <fullName evidence="1">Reverse transcriptase domain-containing protein</fullName>
    </recommendedName>
</protein>
<gene>
    <name evidence="2" type="ORF">MTR67_029871</name>
</gene>
<dbReference type="InterPro" id="IPR043502">
    <property type="entry name" value="DNA/RNA_pol_sf"/>
</dbReference>
<keyword evidence="3" id="KW-1185">Reference proteome</keyword>
<dbReference type="PROSITE" id="PS50878">
    <property type="entry name" value="RT_POL"/>
    <property type="match status" value="1"/>
</dbReference>
<evidence type="ECO:0000313" key="2">
    <source>
        <dbReference type="EMBL" id="WMV36486.1"/>
    </source>
</evidence>
<proteinExistence type="predicted"/>
<organism evidence="2 3">
    <name type="scientific">Solanum verrucosum</name>
    <dbReference type="NCBI Taxonomy" id="315347"/>
    <lineage>
        <taxon>Eukaryota</taxon>
        <taxon>Viridiplantae</taxon>
        <taxon>Streptophyta</taxon>
        <taxon>Embryophyta</taxon>
        <taxon>Tracheophyta</taxon>
        <taxon>Spermatophyta</taxon>
        <taxon>Magnoliopsida</taxon>
        <taxon>eudicotyledons</taxon>
        <taxon>Gunneridae</taxon>
        <taxon>Pentapetalae</taxon>
        <taxon>asterids</taxon>
        <taxon>lamiids</taxon>
        <taxon>Solanales</taxon>
        <taxon>Solanaceae</taxon>
        <taxon>Solanoideae</taxon>
        <taxon>Solaneae</taxon>
        <taxon>Solanum</taxon>
    </lineage>
</organism>
<dbReference type="EMBL" id="CP133618">
    <property type="protein sequence ID" value="WMV36486.1"/>
    <property type="molecule type" value="Genomic_DNA"/>
</dbReference>
<dbReference type="SUPFAM" id="SSF56672">
    <property type="entry name" value="DNA/RNA polymerases"/>
    <property type="match status" value="1"/>
</dbReference>
<dbReference type="Proteomes" id="UP001234989">
    <property type="component" value="Chromosome 7"/>
</dbReference>
<evidence type="ECO:0000313" key="3">
    <source>
        <dbReference type="Proteomes" id="UP001234989"/>
    </source>
</evidence>
<accession>A0AAF0TXN7</accession>
<dbReference type="PANTHER" id="PTHR33116">
    <property type="entry name" value="REVERSE TRANSCRIPTASE ZINC-BINDING DOMAIN-CONTAINING PROTEIN-RELATED-RELATED"/>
    <property type="match status" value="1"/>
</dbReference>
<dbReference type="CDD" id="cd01650">
    <property type="entry name" value="RT_nLTR_like"/>
    <property type="match status" value="1"/>
</dbReference>
<dbReference type="InterPro" id="IPR000477">
    <property type="entry name" value="RT_dom"/>
</dbReference>
<name>A0AAF0TXN7_SOLVR</name>
<evidence type="ECO:0000259" key="1">
    <source>
        <dbReference type="PROSITE" id="PS50878"/>
    </source>
</evidence>
<dbReference type="Pfam" id="PF00078">
    <property type="entry name" value="RVT_1"/>
    <property type="match status" value="1"/>
</dbReference>